<keyword evidence="2" id="KW-0106">Calcium</keyword>
<dbReference type="InterPro" id="IPR029052">
    <property type="entry name" value="Metallo-depent_PP-like"/>
</dbReference>
<dbReference type="Pfam" id="PF13499">
    <property type="entry name" value="EF-hand_7"/>
    <property type="match status" value="1"/>
</dbReference>
<dbReference type="PROSITE" id="PS00018">
    <property type="entry name" value="EF_HAND_1"/>
    <property type="match status" value="1"/>
</dbReference>
<dbReference type="CDD" id="cd00051">
    <property type="entry name" value="EFh"/>
    <property type="match status" value="1"/>
</dbReference>
<dbReference type="PANTHER" id="PTHR11575">
    <property type="entry name" value="5'-NUCLEOTIDASE-RELATED"/>
    <property type="match status" value="1"/>
</dbReference>
<dbReference type="InterPro" id="IPR008334">
    <property type="entry name" value="5'-Nucleotdase_C"/>
</dbReference>
<dbReference type="Gene3D" id="3.90.780.10">
    <property type="entry name" value="5'-Nucleotidase, C-terminal domain"/>
    <property type="match status" value="1"/>
</dbReference>
<dbReference type="InterPro" id="IPR002048">
    <property type="entry name" value="EF_hand_dom"/>
</dbReference>
<feature type="region of interest" description="Disordered" evidence="3">
    <location>
        <begin position="1"/>
        <end position="26"/>
    </location>
</feature>
<accession>A0A1Y2D3K3</accession>
<evidence type="ECO:0000313" key="6">
    <source>
        <dbReference type="Proteomes" id="UP000193642"/>
    </source>
</evidence>
<dbReference type="OrthoDB" id="10252235at2759"/>
<protein>
    <submittedName>
        <fullName evidence="5">Metallo-dependent phosphatase</fullName>
    </submittedName>
</protein>
<dbReference type="GO" id="GO:0016787">
    <property type="term" value="F:hydrolase activity"/>
    <property type="evidence" value="ECO:0007669"/>
    <property type="project" value="InterPro"/>
</dbReference>
<evidence type="ECO:0000313" key="5">
    <source>
        <dbReference type="EMBL" id="ORY53862.1"/>
    </source>
</evidence>
<evidence type="ECO:0000256" key="3">
    <source>
        <dbReference type="SAM" id="MobiDB-lite"/>
    </source>
</evidence>
<dbReference type="SUPFAM" id="SSF56300">
    <property type="entry name" value="Metallo-dependent phosphatases"/>
    <property type="match status" value="1"/>
</dbReference>
<dbReference type="Gene3D" id="3.60.21.10">
    <property type="match status" value="1"/>
</dbReference>
<dbReference type="GO" id="GO:0005509">
    <property type="term" value="F:calcium ion binding"/>
    <property type="evidence" value="ECO:0007669"/>
    <property type="project" value="InterPro"/>
</dbReference>
<dbReference type="InterPro" id="IPR018247">
    <property type="entry name" value="EF_Hand_1_Ca_BS"/>
</dbReference>
<dbReference type="InterPro" id="IPR036907">
    <property type="entry name" value="5'-Nucleotdase_C_sf"/>
</dbReference>
<dbReference type="Proteomes" id="UP000193642">
    <property type="component" value="Unassembled WGS sequence"/>
</dbReference>
<name>A0A1Y2D3K3_9FUNG</name>
<comment type="similarity">
    <text evidence="1">Belongs to the 5'-nucleotidase family.</text>
</comment>
<dbReference type="PANTHER" id="PTHR11575:SF48">
    <property type="entry name" value="5'-NUCLEOTIDASE"/>
    <property type="match status" value="1"/>
</dbReference>
<evidence type="ECO:0000256" key="1">
    <source>
        <dbReference type="ARBA" id="ARBA00006654"/>
    </source>
</evidence>
<feature type="domain" description="EF-hand" evidence="4">
    <location>
        <begin position="474"/>
        <end position="509"/>
    </location>
</feature>
<dbReference type="InterPro" id="IPR011992">
    <property type="entry name" value="EF-hand-dom_pair"/>
</dbReference>
<comment type="caution">
    <text evidence="5">The sequence shown here is derived from an EMBL/GenBank/DDBJ whole genome shotgun (WGS) entry which is preliminary data.</text>
</comment>
<dbReference type="PROSITE" id="PS50222">
    <property type="entry name" value="EF_HAND_2"/>
    <property type="match status" value="2"/>
</dbReference>
<proteinExistence type="inferred from homology"/>
<dbReference type="STRING" id="329046.A0A1Y2D3K3"/>
<dbReference type="SMART" id="SM00054">
    <property type="entry name" value="EFh"/>
    <property type="match status" value="2"/>
</dbReference>
<gene>
    <name evidence="5" type="ORF">BCR33DRAFT_845082</name>
</gene>
<keyword evidence="6" id="KW-1185">Reference proteome</keyword>
<feature type="domain" description="EF-hand" evidence="4">
    <location>
        <begin position="510"/>
        <end position="545"/>
    </location>
</feature>
<dbReference type="AlphaFoldDB" id="A0A1Y2D3K3"/>
<dbReference type="InterPro" id="IPR006179">
    <property type="entry name" value="5_nucleotidase/apyrase"/>
</dbReference>
<organism evidence="5 6">
    <name type="scientific">Rhizoclosmatium globosum</name>
    <dbReference type="NCBI Taxonomy" id="329046"/>
    <lineage>
        <taxon>Eukaryota</taxon>
        <taxon>Fungi</taxon>
        <taxon>Fungi incertae sedis</taxon>
        <taxon>Chytridiomycota</taxon>
        <taxon>Chytridiomycota incertae sedis</taxon>
        <taxon>Chytridiomycetes</taxon>
        <taxon>Chytridiales</taxon>
        <taxon>Chytriomycetaceae</taxon>
        <taxon>Rhizoclosmatium</taxon>
    </lineage>
</organism>
<dbReference type="Gene3D" id="1.10.238.10">
    <property type="entry name" value="EF-hand"/>
    <property type="match status" value="1"/>
</dbReference>
<sequence>MGNVNCAAKQDSERTAPPSSKPIEVIDAPPKSATTLRIYTVNDVYILKNLGRFKEAIKQESAKCTADLSIITLPGDFISPSLLSALDKGFGMVDVLNMTGVEYVCFGNHEDDFDIPTLNARIAQSKFTWINSNIPAMPIDEKNKEKVVPRVILNVGSKKVALIGLCTNVLTSFKPGPFGKSTILPLKETAVSLSQEFTEQGIDLVIPLTHQEMPLDRDLAKTNLFPIILGGHDHDVYHETFQDSQVIKTGMDAIKFAIIDVTWQDGVAKPSVTLLKSTNRSLPVYVNPFSANPPGVSLSSKNIRLRPVTMGIFICNLLRSALKTEVALVTAGSIRANKDYPPDVTEFTYLDLEQEVPFDCGMMTMHLPGQVLQDMIIYSRKTAHQEGVKKSGNYFQTCDAIITDPNTDVITSILGAPLDPKRMYEVAILHEVVAGLGNIEPLVTYAKSQNLDYTYGEFIGLKEVLISHFCLGIWHDMLFAESFDQLDKNGDGVVSKDELKAALAAKGHGLSDQIIDNVFSIADPDGSAVLSRSEFTKIKELAMKGANELDEDEEEEIIELGKAVKIAATSLD</sequence>
<reference evidence="5 6" key="1">
    <citation type="submission" date="2016-07" db="EMBL/GenBank/DDBJ databases">
        <title>Pervasive Adenine N6-methylation of Active Genes in Fungi.</title>
        <authorList>
            <consortium name="DOE Joint Genome Institute"/>
            <person name="Mondo S.J."/>
            <person name="Dannebaum R.O."/>
            <person name="Kuo R.C."/>
            <person name="Labutti K."/>
            <person name="Haridas S."/>
            <person name="Kuo A."/>
            <person name="Salamov A."/>
            <person name="Ahrendt S.R."/>
            <person name="Lipzen A."/>
            <person name="Sullivan W."/>
            <person name="Andreopoulos W.B."/>
            <person name="Clum A."/>
            <person name="Lindquist E."/>
            <person name="Daum C."/>
            <person name="Ramamoorthy G.K."/>
            <person name="Gryganskyi A."/>
            <person name="Culley D."/>
            <person name="Magnuson J.K."/>
            <person name="James T.Y."/>
            <person name="O'Malley M.A."/>
            <person name="Stajich J.E."/>
            <person name="Spatafora J.W."/>
            <person name="Visel A."/>
            <person name="Grigoriev I.V."/>
        </authorList>
    </citation>
    <scope>NUCLEOTIDE SEQUENCE [LARGE SCALE GENOMIC DNA]</scope>
    <source>
        <strain evidence="5 6">JEL800</strain>
    </source>
</reference>
<evidence type="ECO:0000259" key="4">
    <source>
        <dbReference type="PROSITE" id="PS50222"/>
    </source>
</evidence>
<dbReference type="Pfam" id="PF02872">
    <property type="entry name" value="5_nucleotid_C"/>
    <property type="match status" value="1"/>
</dbReference>
<dbReference type="EMBL" id="MCGO01000001">
    <property type="protein sequence ID" value="ORY53862.1"/>
    <property type="molecule type" value="Genomic_DNA"/>
</dbReference>
<dbReference type="SUPFAM" id="SSF55816">
    <property type="entry name" value="5'-nucleotidase (syn. UDP-sugar hydrolase), C-terminal domain"/>
    <property type="match status" value="1"/>
</dbReference>
<evidence type="ECO:0000256" key="2">
    <source>
        <dbReference type="ARBA" id="ARBA00022837"/>
    </source>
</evidence>
<dbReference type="SUPFAM" id="SSF47473">
    <property type="entry name" value="EF-hand"/>
    <property type="match status" value="1"/>
</dbReference>
<dbReference type="GO" id="GO:0009166">
    <property type="term" value="P:nucleotide catabolic process"/>
    <property type="evidence" value="ECO:0007669"/>
    <property type="project" value="InterPro"/>
</dbReference>